<evidence type="ECO:0000313" key="2">
    <source>
        <dbReference type="Proteomes" id="UP001500954"/>
    </source>
</evidence>
<dbReference type="RefSeq" id="WP_345006114.1">
    <property type="nucleotide sequence ID" value="NZ_BAABCY010000062.1"/>
</dbReference>
<dbReference type="PANTHER" id="PTHR47623">
    <property type="entry name" value="OS09G0287300 PROTEIN"/>
    <property type="match status" value="1"/>
</dbReference>
<comment type="caution">
    <text evidence="1">The sequence shown here is derived from an EMBL/GenBank/DDBJ whole genome shotgun (WGS) entry which is preliminary data.</text>
</comment>
<dbReference type="SMART" id="SM00855">
    <property type="entry name" value="PGAM"/>
    <property type="match status" value="1"/>
</dbReference>
<dbReference type="Pfam" id="PF00300">
    <property type="entry name" value="His_Phos_1"/>
    <property type="match status" value="1"/>
</dbReference>
<dbReference type="CDD" id="cd07040">
    <property type="entry name" value="HP"/>
    <property type="match status" value="1"/>
</dbReference>
<organism evidence="1 2">
    <name type="scientific">Snuella lapsa</name>
    <dbReference type="NCBI Taxonomy" id="870481"/>
    <lineage>
        <taxon>Bacteria</taxon>
        <taxon>Pseudomonadati</taxon>
        <taxon>Bacteroidota</taxon>
        <taxon>Flavobacteriia</taxon>
        <taxon>Flavobacteriales</taxon>
        <taxon>Flavobacteriaceae</taxon>
        <taxon>Snuella</taxon>
    </lineage>
</organism>
<dbReference type="SUPFAM" id="SSF53254">
    <property type="entry name" value="Phosphoglycerate mutase-like"/>
    <property type="match status" value="1"/>
</dbReference>
<dbReference type="EMBL" id="BAABCY010000062">
    <property type="protein sequence ID" value="GAA3572305.1"/>
    <property type="molecule type" value="Genomic_DNA"/>
</dbReference>
<dbReference type="InterPro" id="IPR029033">
    <property type="entry name" value="His_PPase_superfam"/>
</dbReference>
<name>A0ABP6XTG7_9FLAO</name>
<dbReference type="PANTHER" id="PTHR47623:SF1">
    <property type="entry name" value="OS09G0287300 PROTEIN"/>
    <property type="match status" value="1"/>
</dbReference>
<dbReference type="Proteomes" id="UP001500954">
    <property type="component" value="Unassembled WGS sequence"/>
</dbReference>
<protein>
    <submittedName>
        <fullName evidence="1">Histidine phosphatase family protein</fullName>
    </submittedName>
</protein>
<sequence>MKTLTLIRHAKSSWEYDVIDHERPLKDRGVNDAELVSKYFKISLREPDLVLSSDANRARSTAAIFMETLNIPSSIFRLDHALYDFAGYNLLEVIKACDETVNNLMIFGHNHAITDFVNTYGHIYIDNVPTCGVVVLEFDIEQWADLKKGKTAQTLFPRDVKPS</sequence>
<accession>A0ABP6XTG7</accession>
<evidence type="ECO:0000313" key="1">
    <source>
        <dbReference type="EMBL" id="GAA3572305.1"/>
    </source>
</evidence>
<reference evidence="2" key="1">
    <citation type="journal article" date="2019" name="Int. J. Syst. Evol. Microbiol.">
        <title>The Global Catalogue of Microorganisms (GCM) 10K type strain sequencing project: providing services to taxonomists for standard genome sequencing and annotation.</title>
        <authorList>
            <consortium name="The Broad Institute Genomics Platform"/>
            <consortium name="The Broad Institute Genome Sequencing Center for Infectious Disease"/>
            <person name="Wu L."/>
            <person name="Ma J."/>
        </authorList>
    </citation>
    <scope>NUCLEOTIDE SEQUENCE [LARGE SCALE GENOMIC DNA]</scope>
    <source>
        <strain evidence="2">JCM 17111</strain>
    </source>
</reference>
<gene>
    <name evidence="1" type="ORF">GCM10022395_22010</name>
</gene>
<dbReference type="InterPro" id="IPR013078">
    <property type="entry name" value="His_Pase_superF_clade-1"/>
</dbReference>
<dbReference type="Gene3D" id="3.40.50.1240">
    <property type="entry name" value="Phosphoglycerate mutase-like"/>
    <property type="match status" value="1"/>
</dbReference>
<proteinExistence type="predicted"/>
<keyword evidence="2" id="KW-1185">Reference proteome</keyword>